<dbReference type="Pfam" id="PF10335">
    <property type="entry name" value="DUF294_C"/>
    <property type="match status" value="1"/>
</dbReference>
<dbReference type="InterPro" id="IPR018821">
    <property type="entry name" value="DUF294_put_nucleoTrafse_sb-bd"/>
</dbReference>
<dbReference type="GeneID" id="78256468"/>
<dbReference type="eggNOG" id="COG2905">
    <property type="taxonomic scope" value="Bacteria"/>
</dbReference>
<dbReference type="SUPFAM" id="SSF51206">
    <property type="entry name" value="cAMP-binding domain-like"/>
    <property type="match status" value="1"/>
</dbReference>
<evidence type="ECO:0000313" key="4">
    <source>
        <dbReference type="EMBL" id="AIG00140.1"/>
    </source>
</evidence>
<feature type="domain" description="CBS" evidence="3">
    <location>
        <begin position="152"/>
        <end position="208"/>
    </location>
</feature>
<dbReference type="InterPro" id="IPR051462">
    <property type="entry name" value="CBS_domain-containing"/>
</dbReference>
<keyword evidence="5" id="KW-1185">Reference proteome</keyword>
<reference evidence="4 5" key="1">
    <citation type="submission" date="2014-06" db="EMBL/GenBank/DDBJ databases">
        <title>Genomes of Alteromonas australica, a world apart.</title>
        <authorList>
            <person name="Gonzaga A."/>
            <person name="Lopez-Perez M."/>
            <person name="Rodriguez-Valera F."/>
        </authorList>
    </citation>
    <scope>NUCLEOTIDE SEQUENCE [LARGE SCALE GENOMIC DNA]</scope>
    <source>
        <strain evidence="4 5">H 17</strain>
    </source>
</reference>
<evidence type="ECO:0000256" key="2">
    <source>
        <dbReference type="PROSITE-ProRule" id="PRU00703"/>
    </source>
</evidence>
<dbReference type="GO" id="GO:0008773">
    <property type="term" value="F:[protein-PII] uridylyltransferase activity"/>
    <property type="evidence" value="ECO:0007669"/>
    <property type="project" value="InterPro"/>
</dbReference>
<dbReference type="SMART" id="SM00116">
    <property type="entry name" value="CBS"/>
    <property type="match status" value="2"/>
</dbReference>
<keyword evidence="2" id="KW-0129">CBS domain</keyword>
<organism evidence="4 5">
    <name type="scientific">Alteromonas australica</name>
    <dbReference type="NCBI Taxonomy" id="589873"/>
    <lineage>
        <taxon>Bacteria</taxon>
        <taxon>Pseudomonadati</taxon>
        <taxon>Pseudomonadota</taxon>
        <taxon>Gammaproteobacteria</taxon>
        <taxon>Alteromonadales</taxon>
        <taxon>Alteromonadaceae</taxon>
        <taxon>Alteromonas/Salinimonas group</taxon>
        <taxon>Alteromonas</taxon>
    </lineage>
</organism>
<evidence type="ECO:0000313" key="5">
    <source>
        <dbReference type="Proteomes" id="UP000056090"/>
    </source>
</evidence>
<dbReference type="InterPro" id="IPR000644">
    <property type="entry name" value="CBS_dom"/>
</dbReference>
<evidence type="ECO:0000259" key="3">
    <source>
        <dbReference type="PROSITE" id="PS51371"/>
    </source>
</evidence>
<dbReference type="AlphaFoldDB" id="A0A075NZS6"/>
<dbReference type="PANTHER" id="PTHR48108">
    <property type="entry name" value="CBS DOMAIN-CONTAINING PROTEIN CBSX2, CHLOROPLASTIC"/>
    <property type="match status" value="1"/>
</dbReference>
<proteinExistence type="predicted"/>
<dbReference type="Pfam" id="PF00571">
    <property type="entry name" value="CBS"/>
    <property type="match status" value="2"/>
</dbReference>
<name>A0A075NZS6_9ALTE</name>
<dbReference type="CDD" id="cd04587">
    <property type="entry name" value="CBS_pair_CAP-ED_NT_Pol-beta-like_DUF294_assoc"/>
    <property type="match status" value="1"/>
</dbReference>
<dbReference type="InterPro" id="IPR005105">
    <property type="entry name" value="GlnD_Uridyltrans_N"/>
</dbReference>
<dbReference type="SUPFAM" id="SSF54631">
    <property type="entry name" value="CBS-domain pair"/>
    <property type="match status" value="1"/>
</dbReference>
<dbReference type="InterPro" id="IPR046342">
    <property type="entry name" value="CBS_dom_sf"/>
</dbReference>
<dbReference type="Pfam" id="PF03445">
    <property type="entry name" value="DUF294"/>
    <property type="match status" value="1"/>
</dbReference>
<sequence length="609" mass="67274">MSTIAQQVSDFLATSAPFDSLDEAARDSLLIGAELIYLTQEKAADVKATSAALYLIQSGQYTVKDSFEPKRHVSDGDYFGIHGLLDRQTYPIDIVVESPGLVFKFAALRVAALFDNPHVLGFFQGLQRNDLQNQAALSSSSMWLYKPLGDVLEKLPISTDETTSIQDAAVLMLKHSVSSLLITQQETLVGIVTDRDLRNRVVAKGHDSRLSVSEIMTKAPVQITHQKTVFDALALMTEKNIHHLPIINKQTNAPIGMITATDIVRQQKGNVLFIMGALSKADSLYALTRLSWQLPHYLSSHAKRMGDFDIAGKVLSQATDIMTRKLITFFQQAHGKAPMMFAWLVYGSQAREDQTLGSDQDNGLLLAKSPNQTQAEYFRDMASYVCQGLAKCGIKLCNGNIMASNDALRLPLDKAIDEAKQWIASPTKSAIMHFNIFLDVRCAAGDIDLFRQLQQARQPLLKQSAFLAALARHTNDIAVPLSVFQKFVYEKDTQRKDTIDIKVKAIALVNNIARVYALAGGVQVPSTLARLTALPQQAGLAKKDADNLRDIWLFLNRLRWRHQLDNKATDSCVSIGSLSSIEKHQLKASLKAIERAKQAMVMKFSGGMG</sequence>
<accession>A0A075NZS6</accession>
<protein>
    <submittedName>
        <fullName evidence="4">Signal transduction protein</fullName>
    </submittedName>
</protein>
<keyword evidence="1" id="KW-0677">Repeat</keyword>
<dbReference type="InterPro" id="IPR018490">
    <property type="entry name" value="cNMP-bd_dom_sf"/>
</dbReference>
<dbReference type="RefSeq" id="WP_044058162.1">
    <property type="nucleotide sequence ID" value="NZ_CBCSKJ010000008.1"/>
</dbReference>
<dbReference type="PANTHER" id="PTHR48108:SF31">
    <property type="entry name" value="CBS DOMAIN AND CYCLIC NUCLEOTIDE-REGULATED NUCLEOTIDYLTRANSFERASE"/>
    <property type="match status" value="1"/>
</dbReference>
<dbReference type="Proteomes" id="UP000056090">
    <property type="component" value="Chromosome"/>
</dbReference>
<dbReference type="Gene3D" id="3.10.580.10">
    <property type="entry name" value="CBS-domain"/>
    <property type="match status" value="1"/>
</dbReference>
<evidence type="ECO:0000256" key="1">
    <source>
        <dbReference type="ARBA" id="ARBA00022737"/>
    </source>
</evidence>
<feature type="domain" description="CBS" evidence="3">
    <location>
        <begin position="216"/>
        <end position="273"/>
    </location>
</feature>
<dbReference type="CDD" id="cd05401">
    <property type="entry name" value="NT_GlnE_GlnD_like"/>
    <property type="match status" value="1"/>
</dbReference>
<dbReference type="KEGG" id="aal:EP13_16410"/>
<dbReference type="PROSITE" id="PS51371">
    <property type="entry name" value="CBS"/>
    <property type="match status" value="2"/>
</dbReference>
<gene>
    <name evidence="4" type="ORF">EP13_16410</name>
</gene>
<dbReference type="EMBL" id="CP008849">
    <property type="protein sequence ID" value="AIG00140.1"/>
    <property type="molecule type" value="Genomic_DNA"/>
</dbReference>